<evidence type="ECO:0000259" key="4">
    <source>
        <dbReference type="Pfam" id="PF01478"/>
    </source>
</evidence>
<proteinExistence type="inferred from homology"/>
<dbReference type="PANTHER" id="PTHR30487">
    <property type="entry name" value="TYPE 4 PREPILIN-LIKE PROTEINS LEADER PEPTIDE-PROCESSING ENZYME"/>
    <property type="match status" value="1"/>
</dbReference>
<evidence type="ECO:0000313" key="5">
    <source>
        <dbReference type="EMBL" id="PMD05041.1"/>
    </source>
</evidence>
<keyword evidence="3" id="KW-1133">Transmembrane helix</keyword>
<evidence type="ECO:0000256" key="3">
    <source>
        <dbReference type="SAM" id="Phobius"/>
    </source>
</evidence>
<dbReference type="Gene3D" id="1.20.120.1220">
    <property type="match status" value="1"/>
</dbReference>
<feature type="transmembrane region" description="Helical" evidence="3">
    <location>
        <begin position="65"/>
        <end position="85"/>
    </location>
</feature>
<comment type="similarity">
    <text evidence="1">Belongs to the peptidase A24 family.</text>
</comment>
<dbReference type="InterPro" id="IPR000045">
    <property type="entry name" value="Prepilin_IV_endopep_pep"/>
</dbReference>
<feature type="domain" description="Prepilin type IV endopeptidase peptidase" evidence="4">
    <location>
        <begin position="70"/>
        <end position="177"/>
    </location>
</feature>
<feature type="transmembrane region" description="Helical" evidence="3">
    <location>
        <begin position="193"/>
        <end position="214"/>
    </location>
</feature>
<dbReference type="OrthoDB" id="2087435at2"/>
<name>A0A2N6VLL5_9MICO</name>
<dbReference type="PANTHER" id="PTHR30487:SF0">
    <property type="entry name" value="PREPILIN LEADER PEPTIDASE_N-METHYLTRANSFERASE-RELATED"/>
    <property type="match status" value="1"/>
</dbReference>
<dbReference type="AlphaFoldDB" id="A0A2N6VLL5"/>
<reference evidence="5 6" key="1">
    <citation type="submission" date="2017-09" db="EMBL/GenBank/DDBJ databases">
        <title>Bacterial strain isolated from the female urinary microbiota.</title>
        <authorList>
            <person name="Thomas-White K."/>
            <person name="Kumar N."/>
            <person name="Forster S."/>
            <person name="Putonti C."/>
            <person name="Lawley T."/>
            <person name="Wolfe A.J."/>
        </authorList>
    </citation>
    <scope>NUCLEOTIDE SEQUENCE [LARGE SCALE GENOMIC DNA]</scope>
    <source>
        <strain evidence="5 6">UMB1301</strain>
    </source>
</reference>
<gene>
    <name evidence="5" type="ORF">CJ199_08050</name>
</gene>
<feature type="region of interest" description="Disordered" evidence="2">
    <location>
        <begin position="1"/>
        <end position="21"/>
    </location>
</feature>
<dbReference type="EMBL" id="PNHK01000003">
    <property type="protein sequence ID" value="PMD05041.1"/>
    <property type="molecule type" value="Genomic_DNA"/>
</dbReference>
<dbReference type="GO" id="GO:0006465">
    <property type="term" value="P:signal peptide processing"/>
    <property type="evidence" value="ECO:0007669"/>
    <property type="project" value="TreeGrafter"/>
</dbReference>
<evidence type="ECO:0000313" key="6">
    <source>
        <dbReference type="Proteomes" id="UP000235598"/>
    </source>
</evidence>
<feature type="transmembrane region" description="Helical" evidence="3">
    <location>
        <begin position="162"/>
        <end position="186"/>
    </location>
</feature>
<dbReference type="Proteomes" id="UP000235598">
    <property type="component" value="Unassembled WGS sequence"/>
</dbReference>
<comment type="caution">
    <text evidence="5">The sequence shown here is derived from an EMBL/GenBank/DDBJ whole genome shotgun (WGS) entry which is preliminary data.</text>
</comment>
<dbReference type="Pfam" id="PF01478">
    <property type="entry name" value="Peptidase_A24"/>
    <property type="match status" value="1"/>
</dbReference>
<sequence length="215" mass="22383">MSAPQNDLGHEDLPQNPAEVEPTDRGYRLLETWNPPRWVLVTLFGAGGVLAVVTLVAYGWNHPSAYVAAVFVAVAPILTAIDFAERRLPDVVTLPAAGASVVALIAGALLSGDWGPALRGGAGMLILFAAFFVMFIIAGGAFGFGDVKLGLSMGAVLGTYSWFALLLGPFIGMLLGFAVGVVLMIMRKATMKTAIALGPYLIIGTLVIIVLGALS</sequence>
<dbReference type="GO" id="GO:0005886">
    <property type="term" value="C:plasma membrane"/>
    <property type="evidence" value="ECO:0007669"/>
    <property type="project" value="TreeGrafter"/>
</dbReference>
<feature type="transmembrane region" description="Helical" evidence="3">
    <location>
        <begin position="91"/>
        <end position="110"/>
    </location>
</feature>
<feature type="transmembrane region" description="Helical" evidence="3">
    <location>
        <begin position="38"/>
        <end position="58"/>
    </location>
</feature>
<organism evidence="5 6">
    <name type="scientific">Brevibacterium paucivorans</name>
    <dbReference type="NCBI Taxonomy" id="170994"/>
    <lineage>
        <taxon>Bacteria</taxon>
        <taxon>Bacillati</taxon>
        <taxon>Actinomycetota</taxon>
        <taxon>Actinomycetes</taxon>
        <taxon>Micrococcales</taxon>
        <taxon>Brevibacteriaceae</taxon>
        <taxon>Brevibacterium</taxon>
    </lineage>
</organism>
<evidence type="ECO:0000256" key="2">
    <source>
        <dbReference type="SAM" id="MobiDB-lite"/>
    </source>
</evidence>
<evidence type="ECO:0000256" key="1">
    <source>
        <dbReference type="ARBA" id="ARBA00005801"/>
    </source>
</evidence>
<dbReference type="RefSeq" id="WP_102238982.1">
    <property type="nucleotide sequence ID" value="NZ_PNHK01000003.1"/>
</dbReference>
<dbReference type="GO" id="GO:0004190">
    <property type="term" value="F:aspartic-type endopeptidase activity"/>
    <property type="evidence" value="ECO:0007669"/>
    <property type="project" value="InterPro"/>
</dbReference>
<accession>A0A2N6VLL5</accession>
<keyword evidence="3" id="KW-0812">Transmembrane</keyword>
<protein>
    <recommendedName>
        <fullName evidence="4">Prepilin type IV endopeptidase peptidase domain-containing protein</fullName>
    </recommendedName>
</protein>
<feature type="transmembrane region" description="Helical" evidence="3">
    <location>
        <begin position="122"/>
        <end position="142"/>
    </location>
</feature>
<dbReference type="InterPro" id="IPR050882">
    <property type="entry name" value="Prepilin_peptidase/N-MTase"/>
</dbReference>
<keyword evidence="3" id="KW-0472">Membrane</keyword>